<evidence type="ECO:0000313" key="4">
    <source>
        <dbReference type="Proteomes" id="UP001162891"/>
    </source>
</evidence>
<evidence type="ECO:0000313" key="3">
    <source>
        <dbReference type="EMBL" id="BDG01859.1"/>
    </source>
</evidence>
<dbReference type="RefSeq" id="WP_248358767.1">
    <property type="nucleotide sequence ID" value="NZ_AP025591.1"/>
</dbReference>
<dbReference type="Proteomes" id="UP001162891">
    <property type="component" value="Chromosome"/>
</dbReference>
<keyword evidence="2" id="KW-0472">Membrane</keyword>
<feature type="transmembrane region" description="Helical" evidence="2">
    <location>
        <begin position="99"/>
        <end position="122"/>
    </location>
</feature>
<keyword evidence="2" id="KW-1133">Transmembrane helix</keyword>
<accession>A0ABM7WQX0</accession>
<keyword evidence="4" id="KW-1185">Reference proteome</keyword>
<dbReference type="PANTHER" id="PTHR33269">
    <property type="entry name" value="NADH-UBIQUINONE OXIDOREDUCTASE CHAIN 6"/>
    <property type="match status" value="1"/>
</dbReference>
<reference evidence="4" key="1">
    <citation type="journal article" date="2022" name="Int. J. Syst. Evol. Microbiol.">
        <title>Anaeromyxobacter oryzae sp. nov., Anaeromyxobacter diazotrophicus sp. nov. and Anaeromyxobacter paludicola sp. nov., isolated from paddy soils.</title>
        <authorList>
            <person name="Itoh H."/>
            <person name="Xu Z."/>
            <person name="Mise K."/>
            <person name="Masuda Y."/>
            <person name="Ushijima N."/>
            <person name="Hayakawa C."/>
            <person name="Shiratori Y."/>
            <person name="Senoo K."/>
        </authorList>
    </citation>
    <scope>NUCLEOTIDE SEQUENCE [LARGE SCALE GENOMIC DNA]</scope>
    <source>
        <strain evidence="4">Red232</strain>
    </source>
</reference>
<dbReference type="InterPro" id="IPR001457">
    <property type="entry name" value="NADH_UbQ/plastoQ_OxRdtase_su6"/>
</dbReference>
<dbReference type="EC" id="7.1.1.-" evidence="2"/>
<evidence type="ECO:0000256" key="2">
    <source>
        <dbReference type="RuleBase" id="RU004429"/>
    </source>
</evidence>
<feature type="transmembrane region" description="Helical" evidence="2">
    <location>
        <begin position="182"/>
        <end position="204"/>
    </location>
</feature>
<dbReference type="EMBL" id="AP025591">
    <property type="protein sequence ID" value="BDG01859.1"/>
    <property type="molecule type" value="Genomic_DNA"/>
</dbReference>
<comment type="similarity">
    <text evidence="1 2">Belongs to the complex I subunit 6 family.</text>
</comment>
<sequence length="213" mass="21927">MKATGSKLFAWTLAAVAVVAFVVYMATQVIGPAARHAPAPAAGALGLADVLFYVLAGVTVVGAAGVALSRNILYSAIGLLMALLGAGALYVFLSADFVAVTQLLVYIGGVLVLILFAVMLTNRITEVNVSNSSFGLFGGFLLFVAVAPVLLAVSVITPWKVVSPAALAPTTQLIGDGFLTRWLLPFEVASLVLLATLIGAIVIARKEIKADEA</sequence>
<keyword evidence="2" id="KW-1003">Cell membrane</keyword>
<organism evidence="3 4">
    <name type="scientific">Anaeromyxobacter oryzae</name>
    <dbReference type="NCBI Taxonomy" id="2918170"/>
    <lineage>
        <taxon>Bacteria</taxon>
        <taxon>Pseudomonadati</taxon>
        <taxon>Myxococcota</taxon>
        <taxon>Myxococcia</taxon>
        <taxon>Myxococcales</taxon>
        <taxon>Cystobacterineae</taxon>
        <taxon>Anaeromyxobacteraceae</taxon>
        <taxon>Anaeromyxobacter</taxon>
    </lineage>
</organism>
<keyword evidence="2" id="KW-0812">Transmembrane</keyword>
<name>A0ABM7WQX0_9BACT</name>
<evidence type="ECO:0000256" key="1">
    <source>
        <dbReference type="ARBA" id="ARBA00005698"/>
    </source>
</evidence>
<dbReference type="Gene3D" id="1.20.120.1200">
    <property type="entry name" value="NADH-ubiquinone/plastoquinone oxidoreductase chain 6, subunit NuoJ"/>
    <property type="match status" value="1"/>
</dbReference>
<gene>
    <name evidence="3" type="ORF">AMOR_08550</name>
</gene>
<protein>
    <recommendedName>
        <fullName evidence="2">NADH-quinone oxidoreductase subunit J</fullName>
        <ecNumber evidence="2">7.1.1.-</ecNumber>
    </recommendedName>
</protein>
<keyword evidence="2" id="KW-0520">NAD</keyword>
<feature type="transmembrane region" description="Helical" evidence="2">
    <location>
        <begin position="51"/>
        <end position="68"/>
    </location>
</feature>
<comment type="subcellular location">
    <subcellularLocation>
        <location evidence="2">Cell membrane</location>
        <topology evidence="2">Multi-pass membrane protein</topology>
    </subcellularLocation>
</comment>
<comment type="catalytic activity">
    <reaction evidence="2">
        <text>a quinone + NADH + 5 H(+)(in) = a quinol + NAD(+) + 4 H(+)(out)</text>
        <dbReference type="Rhea" id="RHEA:57888"/>
        <dbReference type="ChEBI" id="CHEBI:15378"/>
        <dbReference type="ChEBI" id="CHEBI:24646"/>
        <dbReference type="ChEBI" id="CHEBI:57540"/>
        <dbReference type="ChEBI" id="CHEBI:57945"/>
        <dbReference type="ChEBI" id="CHEBI:132124"/>
    </reaction>
</comment>
<dbReference type="PANTHER" id="PTHR33269:SF17">
    <property type="entry name" value="NADH-UBIQUINONE OXIDOREDUCTASE CHAIN 6"/>
    <property type="match status" value="1"/>
</dbReference>
<proteinExistence type="inferred from homology"/>
<dbReference type="InterPro" id="IPR042106">
    <property type="entry name" value="Nuo/plastoQ_OxRdtase_6_NuoJ"/>
</dbReference>
<feature type="transmembrane region" description="Helical" evidence="2">
    <location>
        <begin position="73"/>
        <end position="93"/>
    </location>
</feature>
<dbReference type="Pfam" id="PF00499">
    <property type="entry name" value="Oxidored_q3"/>
    <property type="match status" value="1"/>
</dbReference>
<keyword evidence="2" id="KW-0874">Quinone</keyword>
<feature type="transmembrane region" description="Helical" evidence="2">
    <location>
        <begin position="134"/>
        <end position="162"/>
    </location>
</feature>
<comment type="function">
    <text evidence="2">NDH-1 shuttles electrons from NADH, via FMN and iron-sulfur (Fe-S) centers, to quinones in the respiratory chain. Couples the redox reaction to proton translocation (for every two electrons transferred, four hydrogen ions are translocated across the cytoplasmic membrane), and thus conserves the redox energy in a proton gradient.</text>
</comment>